<dbReference type="Proteomes" id="UP000050741">
    <property type="component" value="Unassembled WGS sequence"/>
</dbReference>
<accession>A0A183CLY5</accession>
<reference evidence="1" key="2">
    <citation type="submission" date="2014-05" db="EMBL/GenBank/DDBJ databases">
        <title>The genome and life-stage specific transcriptomes of Globodera pallida elucidate key aspects of plant parasitism by a cyst nematode.</title>
        <authorList>
            <person name="Cotton J.A."/>
            <person name="Lilley C.J."/>
            <person name="Jones L.M."/>
            <person name="Kikuchi T."/>
            <person name="Reid A.J."/>
            <person name="Thorpe P."/>
            <person name="Tsai I.J."/>
            <person name="Beasley H."/>
            <person name="Blok V."/>
            <person name="Cock P.J.A."/>
            <person name="Van den Akker S.E."/>
            <person name="Holroyd N."/>
            <person name="Hunt M."/>
            <person name="Mantelin S."/>
            <person name="Naghra H."/>
            <person name="Pain A."/>
            <person name="Palomares-Rius J.E."/>
            <person name="Zarowiecki M."/>
            <person name="Berriman M."/>
            <person name="Jones J.T."/>
            <person name="Urwin P.E."/>
        </authorList>
    </citation>
    <scope>NUCLEOTIDE SEQUENCE [LARGE SCALE GENOMIC DNA]</scope>
    <source>
        <strain evidence="1">Lindley</strain>
    </source>
</reference>
<reference evidence="2" key="3">
    <citation type="submission" date="2016-06" db="UniProtKB">
        <authorList>
            <consortium name="WormBaseParasite"/>
        </authorList>
    </citation>
    <scope>IDENTIFICATION</scope>
</reference>
<proteinExistence type="predicted"/>
<keyword evidence="1" id="KW-1185">Reference proteome</keyword>
<dbReference type="WBParaSite" id="GPLIN_001389100">
    <property type="protein sequence ID" value="GPLIN_001389100"/>
    <property type="gene ID" value="GPLIN_001389100"/>
</dbReference>
<evidence type="ECO:0000313" key="1">
    <source>
        <dbReference type="Proteomes" id="UP000050741"/>
    </source>
</evidence>
<dbReference type="AlphaFoldDB" id="A0A183CLY5"/>
<evidence type="ECO:0000313" key="2">
    <source>
        <dbReference type="WBParaSite" id="GPLIN_001389100"/>
    </source>
</evidence>
<name>A0A183CLY5_GLOPA</name>
<organism evidence="1 2">
    <name type="scientific">Globodera pallida</name>
    <name type="common">Potato cyst nematode worm</name>
    <name type="synonym">Heterodera pallida</name>
    <dbReference type="NCBI Taxonomy" id="36090"/>
    <lineage>
        <taxon>Eukaryota</taxon>
        <taxon>Metazoa</taxon>
        <taxon>Ecdysozoa</taxon>
        <taxon>Nematoda</taxon>
        <taxon>Chromadorea</taxon>
        <taxon>Rhabditida</taxon>
        <taxon>Tylenchina</taxon>
        <taxon>Tylenchomorpha</taxon>
        <taxon>Tylenchoidea</taxon>
        <taxon>Heteroderidae</taxon>
        <taxon>Heteroderinae</taxon>
        <taxon>Globodera</taxon>
    </lineage>
</organism>
<protein>
    <submittedName>
        <fullName evidence="2">SH2 domain-containing protein</fullName>
    </submittedName>
</protein>
<reference evidence="1" key="1">
    <citation type="submission" date="2013-12" db="EMBL/GenBank/DDBJ databases">
        <authorList>
            <person name="Aslett M."/>
        </authorList>
    </citation>
    <scope>NUCLEOTIDE SEQUENCE [LARGE SCALE GENOMIC DNA]</scope>
    <source>
        <strain evidence="1">Lindley</strain>
    </source>
</reference>
<sequence length="357" mass="40090">MQELCFNRGEVPVKMPPNSVNNNSVNSMRKLRKPLESRFPPTKPRFGFGTGMRTADFGGKLISLPSPSNSSSVNRGNPIPPRKFQWITSNATVHKSLGASDIRNGFVTRNCELPMPTEEGSQTERMPNCCYIDAVNETGINDIDEVRAFGNTQMLQTLKHTTKPTQSLSRCVYRRSNSDDFFHFHHQISSSASTLDSSLTTATEIRVAQHVDRNGTIYFAASSDRSDHQQIYEETSPSSVLSFDFSSQTSTDRTLSPLMSLGIATEARPVFALFLELPFLHSLGFRMRLTCSIRQDEGSFIFKHPISNKMIVLTRCETSGDEGIRVTQHENGRIFRESHIPSDMENWMVKSLLRGLL</sequence>